<dbReference type="Proteomes" id="UP000240804">
    <property type="component" value="Segment"/>
</dbReference>
<dbReference type="EMBL" id="KU686198">
    <property type="protein sequence ID" value="AOV58765.1"/>
    <property type="molecule type" value="Genomic_DNA"/>
</dbReference>
<accession>A0A1D8KJF0</accession>
<gene>
    <name evidence="1" type="ORF">T040910_021</name>
</gene>
<organism evidence="1 2">
    <name type="scientific">Synechococcus phage S-CAM3</name>
    <dbReference type="NCBI Taxonomy" id="1883366"/>
    <lineage>
        <taxon>Viruses</taxon>
        <taxon>Duplodnaviria</taxon>
        <taxon>Heunggongvirae</taxon>
        <taxon>Uroviricota</taxon>
        <taxon>Caudoviricetes</taxon>
        <taxon>Pantevenvirales</taxon>
        <taxon>Kyanoviridae</taxon>
        <taxon>Charybdisvirus</taxon>
        <taxon>Charybdisvirus scam3</taxon>
    </lineage>
</organism>
<evidence type="ECO:0000313" key="1">
    <source>
        <dbReference type="EMBL" id="AOV58765.1"/>
    </source>
</evidence>
<sequence>MPLTRLDNLYSSKTGKYLYVSPDDFNATDELDNRGNSPLRPFKTIQRAFIEVSRYSYLPGKDNDRFDQFSIMLMPGNHFIDNRPGLVDAANPEARYFDAANLVEANTKQIIDRAAAEIPVQHPDFNYPLDDVTDEGSRYADAYRMIQLNRKEIVDRASGQISIDFPDFNFPGSALEDEFSRTADAYRLIQNNRQEIIDNAWNTMILSHPGVASVETKCKRDIGILIDSVALDVKNGGNEYARKFSESYFDAQGAPILNGINDPAEVNASVTAFEAARDEMHKAITNQLTYQDLTVTPGEAVYGDGNGDVPNTDPTACSDLQTAVSTLVAIPVTILQDGNLSQLPAEDLGTVSAGETKCKRDIGHYIDALSLDVAQAGGNVYTRKFLKRYFNEAGTDWITAGLQGEEQQSLSAFGKARAVMLEAITNQLYYKDLTVTPGDATYNDGTGTIPNNDPAACADIQQFITNLHTIVDTVVTDGNLSQLPVETVSDHETTGEQKCKRDIGYIVEAVIADLRNGGNSNIINATKNYFDRDGNPISNGLVGEVNESVTAFNKARDMMKLAVTNSLYEVDLTISPGPAIAGQATPDIEYDASGNIATCVDVQSSITTLVAILTDTLAAGSLTGLAAVQVTGTVPVFDYNRALEEWQDDSILDLSNPDNVLYKFNSTLGGAIVPRGCSLIGYDLRRTIVRPLYVPDPVDGAIPRTTIFNLTGGCYLWQFTIKDGDLSENSPLYDQVDRVGKVYNNPTDFTSLAIPEYSHHKICIMTYADNTELDRYYEKVGRAFAQFQPTIDDGDLEALVQENRIVGPLSDTRTIESMKIDDIPPGSSARITVTTKIDHGYFKGQYVAVINSGLADNVNGTFKVDTVDQDNPKVFSYIIPINAAGLGLVSGTTYTTANGLGTNGVIQAEIDSVESASPYVFNCSIRSTWGQCGMWADGSKATGFKSMVVAQYTGVSLQKDDRAFIRYDRFTNTWNQAALTDAFATIPYHAKGDAYWKDDWRNFHIRASDDAFIQCVSVFAVGFHDHFLMESGGDMSITNSNSNFGNTSLHAIGFKGFAFNQDKGGYIDAIVPPKVVDTSATAIVKQQYYTIDIEASNDQNNNTKLYLSGDSNQDPANRPAATINGYRIGAKNGEKLYVKMSTGGVGGKAVYSSELEPSGFTTYTTSLSTLTPAGLNVSFDLDGDGNDDFHYAQDAANQIERNRTWLQQEAYGYILDKYPNLLTNQNITITKCERDLGYFVDATVKDLRLGGNINTILAAEGYLVGGQLDFIDNELTETLEAYDYLKRLMIGAMRNFDFLIQNCELTNGSATVTVGDTSGLVPGMRVSEYDQNDFINGKITPGTLELLDNISSQNVVIGEIVDSQTITMVEATTGQPYLAVGTTNTAWLYFQNISTFAQESRYTDNDIVQDTNYPECANIATAIQGYFDNINLILSGNKDQVVRVEAPIESRSLTGRATLFTVNTGLGQTDPHGLQTGTPVRLIPRALNDTVDKRLVRLPRGFETNTIYYVIAPGRDTYPYSFNTTPEFDTTANTGLLLAATKENAAAGIYIYSPETEGIDPNVELLIQQSVLDEPYDLHRYVCNVSGIYLETDIPHIFDKPLPNVPAQQIFFRTSADANSSLPDIAGGGAVPTDVYYYPRYVNKTQFSVHETQADAQAGTNAVIFTAGSGSDFIIYGDKKTSAMKFDASNYNRWYLNVKDESSGGQNPDAILTRLHDSDFVDGTGNLFTSDSWYERYSDDRNELDRIYRLRYVVPQYLDNVREPLNGYVIKTRTDDRRRLRPQKFVLEPYSSGAPPVAQFFNPSQPTEQLGVSLEDLDTAGIDIDAREDLYDPYENPLQIEFESKIAATVQSARTIENALSEERLEITAFDHTIINEGLKNEIFSIIEIGSPQGPSIQTDLFNSDSDNYVTWSGASTGSGYVHAYFPAPFEATAFIILKNVSGDLKFDQNVVTTFTQSNGTFWNMSGEPDGWNTIYPYIGASRSSRDNFLYRIEGANVYTLCPGDRVTTPGGDTYTVSAVNDIPDVEDTFYIFDVEEIQEVIPLQQDGIYYLTCVRGNISPYPLGAGVGTNFHYYRFSQPISNLYPLDFKNDPLWFQVQLDGSRDVTIVDPPASVAAADNYVHGLVTLNDYKYSETKEAVVDLLATDPLLGYAFTNTTSNVDGDVVDNRLRAQEGNASIGSENRKIPINGDSVYPLDGRFYVELRRPSIARSGNHTFEYLGFGPGNYSTGFPLRQEVVLSDKQDFYAQSKKEDGGIVFYTGLNSNGDLYIGNRKINAITGEETFLEQAVLADSGDDSDTIGSLVTTFDTAVTFNDKITVEGDSFFNNPVSINVDPQDGDALTILSLMAQGEDPTLDRSSFRNNVEGDIVITKNKVRAGVFQLNPRGNVDAAGQVYSIRTHYAGSLPSNISPNNSGLIANGGSAWYTIQNVTYGSATNPASGDILWKGEEIGYSGSLGSIYSNFYTVIPDNQIFKLTSDNSSTIRIDWSIGITNQDLKVKIGEQLRISNFSINFFSGSWNIITADPVENFCEIRLFNDIAAGVKNWVDEAAGAQMEISQSSWKETMVLGAEAIRTYTEVPGDYKLGINTIGRANQEAALTANVSAETDPRANLDVVGNAFISGRNLVEYDALGSVTTNNYLGETSTNKVYFPLTNAFLVGGDSADGNDFATLRVSTTDIAVADQSSTYRTGGRVGVNTSIGLDPSTELDRNFVVIGDGRMTGNLTLEDDLSVDGGDINSTSETFQFLTTDTDFFIGLSNAESIILGGVTTQTQTISIGDAVADTAAQTVRIGSNAGRTVLKIHERSADAVVDIATVTDNVTSKCDIRLGGGAPNLDTTTYIGTYQTKLAGTLEIAAFAGTSTARIFTPAATLNIADSSATTAVNLGSNASRLQIGSLGGVTTIRNSLEVLASAEVNGSLKLIGGLNAGIIEIERARFATSSADHIVGSLENPNITFLKYSQTGKVIDTAGQGLWGGPNYLLGGGQIAAIDNINPTQSSTWVANANYPFIEAQGGTGEGALFSIQVLSDGTALPELVSPGSGYSDNDLLTIPAADLGNPSGDDLTFQVSGVNSAGNLFNLPISQPSVADFKIGDLILIDRGDAASPDSVDDQQQAVAGDQSQNEIVEVVGLTNITNPNDPNGFRLAVSRSVLATTARQDHPDGCVLNKLDQQTNASFITGFDFDSNGEIDPVSSVLVLDNQIQKIALTAGSDIAEITWQSETNSTLNIDYGEFIRISGTSQTELNGDWPVQSSIVAGSSVVEVKINAPAAATEEYLWTDLDQGGGEIRVQSASGLLADTANVRIGVAEFGGVLTTNDYLLLTGTEIVKVVDLATTDIQSFIVTDGGEPESVNFKIESTTGNTFGSGDLNFGQGFNKFVVDGPTGNTDIAGTLTTENTLTINGSTIENREFFTITNGGSTGTALRTTFQIDTATGNVTMNGGNINVFGVDGTTPRLTFNNSSGDFTTYGSFSALGSGTSKFGGAIQIGGAFGTTDTDFPYNAAADLTINGGDLTINQAGDTIFSVENDGRVNIAGISNYFTPSGGRKWLSSESSVVVAEANTNYFLNVGGNTVVKLPPNAQLGDMIRIIDIGGNLTYNTSLVIRAETGESVQNSTENTGTTLLSGISANDLNGYNGGELVVQTPYAGFALVYAGSSDPDGNTAVSPARTGWYLLEV</sequence>
<reference evidence="1 2" key="1">
    <citation type="journal article" date="2016" name="Virology">
        <title>The genomic content and context of auxiliary metabolic genes in marine cyanomyoviruses.</title>
        <authorList>
            <person name="Crummett L.T."/>
            <person name="Puxty R.J."/>
            <person name="Weihe C."/>
            <person name="Marston M.F."/>
            <person name="Martiny J.B."/>
        </authorList>
    </citation>
    <scope>NUCLEOTIDE SEQUENCE [LARGE SCALE GENOMIC DNA]</scope>
    <source>
        <strain evidence="1">0910TB04</strain>
    </source>
</reference>
<name>A0A1D8KJF0_9CAUD</name>
<proteinExistence type="predicted"/>
<evidence type="ECO:0000313" key="2">
    <source>
        <dbReference type="Proteomes" id="UP000240804"/>
    </source>
</evidence>
<protein>
    <submittedName>
        <fullName evidence="1">Tail protein</fullName>
    </submittedName>
</protein>